<reference evidence="3" key="1">
    <citation type="submission" date="2019-12" db="EMBL/GenBank/DDBJ databases">
        <title>An insight into the sialome of adult female Ixodes ricinus ticks feeding for 6 days.</title>
        <authorList>
            <person name="Perner J."/>
            <person name="Ribeiro J.M.C."/>
        </authorList>
    </citation>
    <scope>NUCLEOTIDE SEQUENCE</scope>
    <source>
        <strain evidence="3">Semi-engorged</strain>
        <tissue evidence="3">Salivary glands</tissue>
    </source>
</reference>
<accession>A0A6B0U4R2</accession>
<protein>
    <submittedName>
        <fullName evidence="3">Putative secreted protein</fullName>
    </submittedName>
</protein>
<proteinExistence type="predicted"/>
<feature type="transmembrane region" description="Helical" evidence="2">
    <location>
        <begin position="6"/>
        <end position="26"/>
    </location>
</feature>
<keyword evidence="2" id="KW-0472">Membrane</keyword>
<dbReference type="AlphaFoldDB" id="A0A6B0U4R2"/>
<evidence type="ECO:0000256" key="1">
    <source>
        <dbReference type="SAM" id="MobiDB-lite"/>
    </source>
</evidence>
<feature type="region of interest" description="Disordered" evidence="1">
    <location>
        <begin position="49"/>
        <end position="92"/>
    </location>
</feature>
<evidence type="ECO:0000256" key="2">
    <source>
        <dbReference type="SAM" id="Phobius"/>
    </source>
</evidence>
<name>A0A6B0U4R2_IXORI</name>
<keyword evidence="2" id="KW-0812">Transmembrane</keyword>
<sequence length="92" mass="9555">MDSLTISVYLGWLAGFLAFLASVPALRPGFPLGVAAGLLTSASDMMPDVGGLDSGLEDSAGDPFPGEQRADDPFRGAMSERMSESGAQRSFL</sequence>
<dbReference type="EMBL" id="GIFC01004535">
    <property type="protein sequence ID" value="MXU86618.1"/>
    <property type="molecule type" value="Transcribed_RNA"/>
</dbReference>
<evidence type="ECO:0000313" key="3">
    <source>
        <dbReference type="EMBL" id="MXU86618.1"/>
    </source>
</evidence>
<organism evidence="3">
    <name type="scientific">Ixodes ricinus</name>
    <name type="common">Common tick</name>
    <name type="synonym">Acarus ricinus</name>
    <dbReference type="NCBI Taxonomy" id="34613"/>
    <lineage>
        <taxon>Eukaryota</taxon>
        <taxon>Metazoa</taxon>
        <taxon>Ecdysozoa</taxon>
        <taxon>Arthropoda</taxon>
        <taxon>Chelicerata</taxon>
        <taxon>Arachnida</taxon>
        <taxon>Acari</taxon>
        <taxon>Parasitiformes</taxon>
        <taxon>Ixodida</taxon>
        <taxon>Ixodoidea</taxon>
        <taxon>Ixodidae</taxon>
        <taxon>Ixodinae</taxon>
        <taxon>Ixodes</taxon>
    </lineage>
</organism>
<keyword evidence="2" id="KW-1133">Transmembrane helix</keyword>